<dbReference type="EMBL" id="MOEC01000064">
    <property type="protein sequence ID" value="OIS90276.1"/>
    <property type="molecule type" value="Genomic_DNA"/>
</dbReference>
<evidence type="ECO:0000313" key="2">
    <source>
        <dbReference type="Proteomes" id="UP000182985"/>
    </source>
</evidence>
<reference evidence="1 2" key="1">
    <citation type="submission" date="2016-10" db="EMBL/GenBank/DDBJ databases">
        <title>The Draft Genome Sequence of the Potato Rhizosphere Bacteria Ochrobactrum sp. IPA7.2.</title>
        <authorList>
            <person name="Gogoleva N.E."/>
            <person name="Khlopko Y.A."/>
            <person name="Burygin G.L."/>
            <person name="Plotnikov A.O."/>
        </authorList>
    </citation>
    <scope>NUCLEOTIDE SEQUENCE [LARGE SCALE GENOMIC DNA]</scope>
    <source>
        <strain evidence="1 2">IPA7.2</strain>
    </source>
</reference>
<name>A0A1J6HAZ3_9HYPH</name>
<accession>A0A1J6HAZ3</accession>
<dbReference type="Proteomes" id="UP000182985">
    <property type="component" value="Unassembled WGS sequence"/>
</dbReference>
<proteinExistence type="predicted"/>
<sequence length="193" mass="20659">MPELRQVDLKVVSVGLLVHRWAVGLVEISGVRGDLAVNLKVVSAGLLAHRWAVGSVGPSGGDAVQVHLLAAQGNPVELQPEAQVMAEVNRRVVRGNPVERQPEVQVMAGVNRGDQAANLKVVSADRPAHRWVVASVDPLAVRAGLVVNRPVEQASRRGNLQVAWVAPSVRRLVALVNQPGNRLVEQASRRANL</sequence>
<evidence type="ECO:0000313" key="1">
    <source>
        <dbReference type="EMBL" id="OIS90276.1"/>
    </source>
</evidence>
<gene>
    <name evidence="1" type="ORF">BLA27_27600</name>
</gene>
<comment type="caution">
    <text evidence="1">The sequence shown here is derived from an EMBL/GenBank/DDBJ whole genome shotgun (WGS) entry which is preliminary data.</text>
</comment>
<keyword evidence="2" id="KW-1185">Reference proteome</keyword>
<protein>
    <submittedName>
        <fullName evidence="1">Uncharacterized protein</fullName>
    </submittedName>
</protein>
<dbReference type="AlphaFoldDB" id="A0A1J6HAZ3"/>
<organism evidence="1 2">
    <name type="scientific">Brucella cytisi</name>
    <dbReference type="NCBI Taxonomy" id="407152"/>
    <lineage>
        <taxon>Bacteria</taxon>
        <taxon>Pseudomonadati</taxon>
        <taxon>Pseudomonadota</taxon>
        <taxon>Alphaproteobacteria</taxon>
        <taxon>Hyphomicrobiales</taxon>
        <taxon>Brucellaceae</taxon>
        <taxon>Brucella/Ochrobactrum group</taxon>
        <taxon>Brucella</taxon>
    </lineage>
</organism>